<dbReference type="InterPro" id="IPR000868">
    <property type="entry name" value="Isochorismatase-like_dom"/>
</dbReference>
<dbReference type="SUPFAM" id="SSF52499">
    <property type="entry name" value="Isochorismatase-like hydrolases"/>
    <property type="match status" value="1"/>
</dbReference>
<dbReference type="InterPro" id="IPR036380">
    <property type="entry name" value="Isochorismatase-like_sf"/>
</dbReference>
<dbReference type="Gene3D" id="3.40.50.850">
    <property type="entry name" value="Isochorismatase-like"/>
    <property type="match status" value="1"/>
</dbReference>
<evidence type="ECO:0000313" key="4">
    <source>
        <dbReference type="Proteomes" id="UP000242616"/>
    </source>
</evidence>
<dbReference type="InterPro" id="IPR050272">
    <property type="entry name" value="Isochorismatase-like_hydrls"/>
</dbReference>
<gene>
    <name evidence="3" type="ORF">XJ44_01280</name>
</gene>
<dbReference type="PANTHER" id="PTHR43540">
    <property type="entry name" value="PEROXYUREIDOACRYLATE/UREIDOACRYLATE AMIDOHYDROLASE-RELATED"/>
    <property type="match status" value="1"/>
</dbReference>
<keyword evidence="1 3" id="KW-0378">Hydrolase</keyword>
<dbReference type="Proteomes" id="UP000242616">
    <property type="component" value="Unassembled WGS sequence"/>
</dbReference>
<dbReference type="EMBL" id="LBFC01000005">
    <property type="protein sequence ID" value="ONN27873.1"/>
    <property type="molecule type" value="Genomic_DNA"/>
</dbReference>
<evidence type="ECO:0000313" key="3">
    <source>
        <dbReference type="EMBL" id="ONN27873.1"/>
    </source>
</evidence>
<feature type="domain" description="Isochorismatase-like" evidence="2">
    <location>
        <begin position="19"/>
        <end position="178"/>
    </location>
</feature>
<accession>A0ABX3IJ57</accession>
<protein>
    <submittedName>
        <fullName evidence="3">Cysteine hydrolase</fullName>
    </submittedName>
</protein>
<sequence length="184" mass="21399">MNFYRERKKHPLILNRPSLLIIDVQSYFFDEKSPAYLSGIENIFENIEKLVDKFKEKGYPIVSTLHVGASENMRRWWGNVVESIDPYFVVEKIVKKDTYDAFYKTDLEDYLKKESITDLIITGVMTHLCCETTARSGFVRGFNIVMVEDALWDKNEFYHFSSLKSLAHGFAIISSTEEILCALE</sequence>
<proteinExistence type="predicted"/>
<dbReference type="PANTHER" id="PTHR43540:SF6">
    <property type="entry name" value="ISOCHORISMATASE-LIKE DOMAIN-CONTAINING PROTEIN"/>
    <property type="match status" value="1"/>
</dbReference>
<dbReference type="Pfam" id="PF00857">
    <property type="entry name" value="Isochorismatase"/>
    <property type="match status" value="1"/>
</dbReference>
<dbReference type="RefSeq" id="WP_075665275.1">
    <property type="nucleotide sequence ID" value="NZ_LBFC01000005.1"/>
</dbReference>
<evidence type="ECO:0000259" key="2">
    <source>
        <dbReference type="Pfam" id="PF00857"/>
    </source>
</evidence>
<comment type="caution">
    <text evidence="3">The sequence shown here is derived from an EMBL/GenBank/DDBJ whole genome shotgun (WGS) entry which is preliminary data.</text>
</comment>
<dbReference type="GO" id="GO:0016787">
    <property type="term" value="F:hydrolase activity"/>
    <property type="evidence" value="ECO:0007669"/>
    <property type="project" value="UniProtKB-KW"/>
</dbReference>
<reference evidence="3 4" key="1">
    <citation type="submission" date="2015-06" db="EMBL/GenBank/DDBJ databases">
        <title>Genome sequencing of Thermotogales isolates from hydrothermal vents.</title>
        <authorList>
            <person name="Haverkamp T.H."/>
            <person name="Kublanov I.V."/>
            <person name="Nesbo C.L."/>
        </authorList>
    </citation>
    <scope>NUCLEOTIDE SEQUENCE [LARGE SCALE GENOMIC DNA]</scope>
    <source>
        <strain evidence="4">ik275mar</strain>
    </source>
</reference>
<keyword evidence="4" id="KW-1185">Reference proteome</keyword>
<dbReference type="CDD" id="cd00431">
    <property type="entry name" value="cysteine_hydrolases"/>
    <property type="match status" value="1"/>
</dbReference>
<organism evidence="3 4">
    <name type="scientific">Thermosipho affectus</name>
    <dbReference type="NCBI Taxonomy" id="660294"/>
    <lineage>
        <taxon>Bacteria</taxon>
        <taxon>Thermotogati</taxon>
        <taxon>Thermotogota</taxon>
        <taxon>Thermotogae</taxon>
        <taxon>Thermotogales</taxon>
        <taxon>Fervidobacteriaceae</taxon>
        <taxon>Thermosipho</taxon>
    </lineage>
</organism>
<name>A0ABX3IJ57_9BACT</name>
<evidence type="ECO:0000256" key="1">
    <source>
        <dbReference type="ARBA" id="ARBA00022801"/>
    </source>
</evidence>